<feature type="domain" description="HTH iclR-type" evidence="4">
    <location>
        <begin position="20"/>
        <end position="82"/>
    </location>
</feature>
<dbReference type="PANTHER" id="PTHR30136">
    <property type="entry name" value="HELIX-TURN-HELIX TRANSCRIPTIONAL REGULATOR, ICLR FAMILY"/>
    <property type="match status" value="1"/>
</dbReference>
<dbReference type="Gene3D" id="1.10.10.10">
    <property type="entry name" value="Winged helix-like DNA-binding domain superfamily/Winged helix DNA-binding domain"/>
    <property type="match status" value="1"/>
</dbReference>
<dbReference type="InterPro" id="IPR036390">
    <property type="entry name" value="WH_DNA-bd_sf"/>
</dbReference>
<keyword evidence="1" id="KW-0805">Transcription regulation</keyword>
<dbReference type="InterPro" id="IPR029016">
    <property type="entry name" value="GAF-like_dom_sf"/>
</dbReference>
<organism evidence="6 7">
    <name type="scientific">Trinickia symbiotica</name>
    <dbReference type="NCBI Taxonomy" id="863227"/>
    <lineage>
        <taxon>Bacteria</taxon>
        <taxon>Pseudomonadati</taxon>
        <taxon>Pseudomonadota</taxon>
        <taxon>Betaproteobacteria</taxon>
        <taxon>Burkholderiales</taxon>
        <taxon>Burkholderiaceae</taxon>
        <taxon>Trinickia</taxon>
    </lineage>
</organism>
<dbReference type="InterPro" id="IPR005471">
    <property type="entry name" value="Tscrpt_reg_IclR_N"/>
</dbReference>
<dbReference type="PROSITE" id="PS51077">
    <property type="entry name" value="HTH_ICLR"/>
    <property type="match status" value="1"/>
</dbReference>
<evidence type="ECO:0000313" key="7">
    <source>
        <dbReference type="Proteomes" id="UP000240638"/>
    </source>
</evidence>
<protein>
    <recommendedName>
        <fullName evidence="8">IclR family transcriptional regulator</fullName>
    </recommendedName>
</protein>
<dbReference type="InterPro" id="IPR014757">
    <property type="entry name" value="Tscrpt_reg_IclR_C"/>
</dbReference>
<feature type="domain" description="IclR-ED" evidence="5">
    <location>
        <begin position="83"/>
        <end position="260"/>
    </location>
</feature>
<dbReference type="Pfam" id="PF01614">
    <property type="entry name" value="IclR_C"/>
    <property type="match status" value="1"/>
</dbReference>
<dbReference type="GO" id="GO:0003677">
    <property type="term" value="F:DNA binding"/>
    <property type="evidence" value="ECO:0007669"/>
    <property type="project" value="UniProtKB-KW"/>
</dbReference>
<dbReference type="Proteomes" id="UP000240638">
    <property type="component" value="Unassembled WGS sequence"/>
</dbReference>
<dbReference type="Pfam" id="PF09339">
    <property type="entry name" value="HTH_IclR"/>
    <property type="match status" value="1"/>
</dbReference>
<dbReference type="GO" id="GO:0003700">
    <property type="term" value="F:DNA-binding transcription factor activity"/>
    <property type="evidence" value="ECO:0007669"/>
    <property type="project" value="TreeGrafter"/>
</dbReference>
<name>A0A2T3XKN3_9BURK</name>
<dbReference type="GO" id="GO:0045892">
    <property type="term" value="P:negative regulation of DNA-templated transcription"/>
    <property type="evidence" value="ECO:0007669"/>
    <property type="project" value="TreeGrafter"/>
</dbReference>
<keyword evidence="3" id="KW-0804">Transcription</keyword>
<evidence type="ECO:0008006" key="8">
    <source>
        <dbReference type="Google" id="ProtNLM"/>
    </source>
</evidence>
<dbReference type="AlphaFoldDB" id="A0A2T3XKN3"/>
<dbReference type="InterPro" id="IPR050707">
    <property type="entry name" value="HTH_MetabolicPath_Reg"/>
</dbReference>
<evidence type="ECO:0000256" key="3">
    <source>
        <dbReference type="ARBA" id="ARBA00023163"/>
    </source>
</evidence>
<dbReference type="SUPFAM" id="SSF55781">
    <property type="entry name" value="GAF domain-like"/>
    <property type="match status" value="1"/>
</dbReference>
<comment type="caution">
    <text evidence="6">The sequence shown here is derived from an EMBL/GenBank/DDBJ whole genome shotgun (WGS) entry which is preliminary data.</text>
</comment>
<evidence type="ECO:0000256" key="2">
    <source>
        <dbReference type="ARBA" id="ARBA00023125"/>
    </source>
</evidence>
<accession>A0A2T3XKN3</accession>
<evidence type="ECO:0000259" key="4">
    <source>
        <dbReference type="PROSITE" id="PS51077"/>
    </source>
</evidence>
<evidence type="ECO:0000259" key="5">
    <source>
        <dbReference type="PROSITE" id="PS51078"/>
    </source>
</evidence>
<evidence type="ECO:0000313" key="6">
    <source>
        <dbReference type="EMBL" id="PTB17084.1"/>
    </source>
</evidence>
<dbReference type="PROSITE" id="PS51078">
    <property type="entry name" value="ICLR_ED"/>
    <property type="match status" value="1"/>
</dbReference>
<gene>
    <name evidence="6" type="ORF">C9I57_30210</name>
</gene>
<dbReference type="EMBL" id="PYUC01000024">
    <property type="protein sequence ID" value="PTB17084.1"/>
    <property type="molecule type" value="Genomic_DNA"/>
</dbReference>
<dbReference type="SMART" id="SM00346">
    <property type="entry name" value="HTH_ICLR"/>
    <property type="match status" value="1"/>
</dbReference>
<sequence>MTNQHPYIEETEVEAGPKGIASVETAIRLVRIIEASSDPLTLKEIAEVIGFSASKTHHYLVSLVRCGLLDRDRAGFGYTLGSFSLQLGLTALGRSDTVNMVSDAVRALRDEIGHTTAFSVWTARGPVVRHSEPSITPLGVSLRLGTVLPMLKSPTAAIFIAWLPDNELQSALKALPRGTLSLRTLAEIRNQTRKERGAHAAGVRNPSIAAAAAPVFGRNSRLIGALSTLGLIGQFDDRPTSAVSLALQRHARALSERLASHA</sequence>
<evidence type="ECO:0000256" key="1">
    <source>
        <dbReference type="ARBA" id="ARBA00023015"/>
    </source>
</evidence>
<reference evidence="6 7" key="1">
    <citation type="submission" date="2018-03" db="EMBL/GenBank/DDBJ databases">
        <title>Whole genome analyses suggest that Burkholderia sensu lato contains two further novel genera in the rhizoxinica-symbiotica group Mycetohabitans gen. nov., and Trinickia gen. nov.: implications for the evolution of diazotrophy and nodulation in the Burkholderiaceae.</title>
        <authorList>
            <person name="Estrada De Los Santos P."/>
            <person name="Palmer M."/>
            <person name="Chavez-Ramirez B."/>
            <person name="Steenkamp E.T."/>
            <person name="Hirsch A.M."/>
            <person name="Manyaka P."/>
            <person name="Maluk M."/>
            <person name="Lafos M."/>
            <person name="Crook M."/>
            <person name="Gross E."/>
            <person name="Simon M.F."/>
            <person name="Bueno Dos Reis Junior F."/>
            <person name="Poole P.S."/>
            <person name="Venter S.N."/>
            <person name="James E.K."/>
        </authorList>
    </citation>
    <scope>NUCLEOTIDE SEQUENCE [LARGE SCALE GENOMIC DNA]</scope>
    <source>
        <strain evidence="6 7">JPY-366</strain>
    </source>
</reference>
<dbReference type="RefSeq" id="WP_107154206.1">
    <property type="nucleotide sequence ID" value="NZ_PYUC01000024.1"/>
</dbReference>
<proteinExistence type="predicted"/>
<dbReference type="SUPFAM" id="SSF46785">
    <property type="entry name" value="Winged helix' DNA-binding domain"/>
    <property type="match status" value="1"/>
</dbReference>
<dbReference type="PANTHER" id="PTHR30136:SF8">
    <property type="entry name" value="TRANSCRIPTIONAL REGULATORY PROTEIN"/>
    <property type="match status" value="1"/>
</dbReference>
<dbReference type="Gene3D" id="3.30.450.40">
    <property type="match status" value="1"/>
</dbReference>
<dbReference type="InterPro" id="IPR036388">
    <property type="entry name" value="WH-like_DNA-bd_sf"/>
</dbReference>
<keyword evidence="2" id="KW-0238">DNA-binding</keyword>